<protein>
    <submittedName>
        <fullName evidence="2">Uncharacterized protein</fullName>
    </submittedName>
</protein>
<evidence type="ECO:0000313" key="2">
    <source>
        <dbReference type="WBParaSite" id="ACRNAN_scaffold2871.g13788.t1"/>
    </source>
</evidence>
<dbReference type="AlphaFoldDB" id="A0A914DLE0"/>
<sequence length="71" mass="8253">MRENVTENIILDVFLGLKAKSNNKPVIGIEKLDEQMCYGLNLTKYQRNLAFDIILKRVPINKTYHELISCK</sequence>
<evidence type="ECO:0000313" key="1">
    <source>
        <dbReference type="Proteomes" id="UP000887540"/>
    </source>
</evidence>
<name>A0A914DLE0_9BILA</name>
<keyword evidence="1" id="KW-1185">Reference proteome</keyword>
<organism evidence="1 2">
    <name type="scientific">Acrobeloides nanus</name>
    <dbReference type="NCBI Taxonomy" id="290746"/>
    <lineage>
        <taxon>Eukaryota</taxon>
        <taxon>Metazoa</taxon>
        <taxon>Ecdysozoa</taxon>
        <taxon>Nematoda</taxon>
        <taxon>Chromadorea</taxon>
        <taxon>Rhabditida</taxon>
        <taxon>Tylenchina</taxon>
        <taxon>Cephalobomorpha</taxon>
        <taxon>Cephaloboidea</taxon>
        <taxon>Cephalobidae</taxon>
        <taxon>Acrobeloides</taxon>
    </lineage>
</organism>
<proteinExistence type="predicted"/>
<accession>A0A914DLE0</accession>
<dbReference type="WBParaSite" id="ACRNAN_scaffold2871.g13788.t1">
    <property type="protein sequence ID" value="ACRNAN_scaffold2871.g13788.t1"/>
    <property type="gene ID" value="ACRNAN_scaffold2871.g13788"/>
</dbReference>
<reference evidence="2" key="1">
    <citation type="submission" date="2022-11" db="UniProtKB">
        <authorList>
            <consortium name="WormBaseParasite"/>
        </authorList>
    </citation>
    <scope>IDENTIFICATION</scope>
</reference>
<dbReference type="Proteomes" id="UP000887540">
    <property type="component" value="Unplaced"/>
</dbReference>